<dbReference type="eggNOG" id="ENOG502TC8D">
    <property type="taxonomic scope" value="Eukaryota"/>
</dbReference>
<dbReference type="OMA" id="HAKSIYF"/>
<dbReference type="OrthoDB" id="8048686at2759"/>
<feature type="compositionally biased region" description="Polar residues" evidence="1">
    <location>
        <begin position="144"/>
        <end position="176"/>
    </location>
</feature>
<feature type="region of interest" description="Disordered" evidence="1">
    <location>
        <begin position="125"/>
        <end position="177"/>
    </location>
</feature>
<organism evidence="2 3">
    <name type="scientific">Drosophila mojavensis</name>
    <name type="common">Fruit fly</name>
    <dbReference type="NCBI Taxonomy" id="7230"/>
    <lineage>
        <taxon>Eukaryota</taxon>
        <taxon>Metazoa</taxon>
        <taxon>Ecdysozoa</taxon>
        <taxon>Arthropoda</taxon>
        <taxon>Hexapoda</taxon>
        <taxon>Insecta</taxon>
        <taxon>Pterygota</taxon>
        <taxon>Neoptera</taxon>
        <taxon>Endopterygota</taxon>
        <taxon>Diptera</taxon>
        <taxon>Brachycera</taxon>
        <taxon>Muscomorpha</taxon>
        <taxon>Ephydroidea</taxon>
        <taxon>Drosophilidae</taxon>
        <taxon>Drosophila</taxon>
    </lineage>
</organism>
<feature type="region of interest" description="Disordered" evidence="1">
    <location>
        <begin position="23"/>
        <end position="52"/>
    </location>
</feature>
<dbReference type="KEGG" id="dmo:Dmoj_GI23648"/>
<accession>B4KDN5</accession>
<dbReference type="InParanoid" id="B4KDN5"/>
<reference evidence="2 3" key="1">
    <citation type="journal article" date="2007" name="Nature">
        <title>Evolution of genes and genomes on the Drosophila phylogeny.</title>
        <authorList>
            <consortium name="Drosophila 12 Genomes Consortium"/>
            <person name="Clark A.G."/>
            <person name="Eisen M.B."/>
            <person name="Smith D.R."/>
            <person name="Bergman C.M."/>
            <person name="Oliver B."/>
            <person name="Markow T.A."/>
            <person name="Kaufman T.C."/>
            <person name="Kellis M."/>
            <person name="Gelbart W."/>
            <person name="Iyer V.N."/>
            <person name="Pollard D.A."/>
            <person name="Sackton T.B."/>
            <person name="Larracuente A.M."/>
            <person name="Singh N.D."/>
            <person name="Abad J.P."/>
            <person name="Abt D.N."/>
            <person name="Adryan B."/>
            <person name="Aguade M."/>
            <person name="Akashi H."/>
            <person name="Anderson W.W."/>
            <person name="Aquadro C.F."/>
            <person name="Ardell D.H."/>
            <person name="Arguello R."/>
            <person name="Artieri C.G."/>
            <person name="Barbash D.A."/>
            <person name="Barker D."/>
            <person name="Barsanti P."/>
            <person name="Batterham P."/>
            <person name="Batzoglou S."/>
            <person name="Begun D."/>
            <person name="Bhutkar A."/>
            <person name="Blanco E."/>
            <person name="Bosak S.A."/>
            <person name="Bradley R.K."/>
            <person name="Brand A.D."/>
            <person name="Brent M.R."/>
            <person name="Brooks A.N."/>
            <person name="Brown R.H."/>
            <person name="Butlin R.K."/>
            <person name="Caggese C."/>
            <person name="Calvi B.R."/>
            <person name="Bernardo de Carvalho A."/>
            <person name="Caspi A."/>
            <person name="Castrezana S."/>
            <person name="Celniker S.E."/>
            <person name="Chang J.L."/>
            <person name="Chapple C."/>
            <person name="Chatterji S."/>
            <person name="Chinwalla A."/>
            <person name="Civetta A."/>
            <person name="Clifton S.W."/>
            <person name="Comeron J.M."/>
            <person name="Costello J.C."/>
            <person name="Coyne J.A."/>
            <person name="Daub J."/>
            <person name="David R.G."/>
            <person name="Delcher A.L."/>
            <person name="Delehaunty K."/>
            <person name="Do C.B."/>
            <person name="Ebling H."/>
            <person name="Edwards K."/>
            <person name="Eickbush T."/>
            <person name="Evans J.D."/>
            <person name="Filipski A."/>
            <person name="Findeiss S."/>
            <person name="Freyhult E."/>
            <person name="Fulton L."/>
            <person name="Fulton R."/>
            <person name="Garcia A.C."/>
            <person name="Gardiner A."/>
            <person name="Garfield D.A."/>
            <person name="Garvin B.E."/>
            <person name="Gibson G."/>
            <person name="Gilbert D."/>
            <person name="Gnerre S."/>
            <person name="Godfrey J."/>
            <person name="Good R."/>
            <person name="Gotea V."/>
            <person name="Gravely B."/>
            <person name="Greenberg A.J."/>
            <person name="Griffiths-Jones S."/>
            <person name="Gross S."/>
            <person name="Guigo R."/>
            <person name="Gustafson E.A."/>
            <person name="Haerty W."/>
            <person name="Hahn M.W."/>
            <person name="Halligan D.L."/>
            <person name="Halpern A.L."/>
            <person name="Halter G.M."/>
            <person name="Han M.V."/>
            <person name="Heger A."/>
            <person name="Hillier L."/>
            <person name="Hinrichs A.S."/>
            <person name="Holmes I."/>
            <person name="Hoskins R.A."/>
            <person name="Hubisz M.J."/>
            <person name="Hultmark D."/>
            <person name="Huntley M.A."/>
            <person name="Jaffe D.B."/>
            <person name="Jagadeeshan S."/>
            <person name="Jeck W.R."/>
            <person name="Johnson J."/>
            <person name="Jones C.D."/>
            <person name="Jordan W.C."/>
            <person name="Karpen G.H."/>
            <person name="Kataoka E."/>
            <person name="Keightley P.D."/>
            <person name="Kheradpour P."/>
            <person name="Kirkness E.F."/>
            <person name="Koerich L.B."/>
            <person name="Kristiansen K."/>
            <person name="Kudrna D."/>
            <person name="Kulathinal R.J."/>
            <person name="Kumar S."/>
            <person name="Kwok R."/>
            <person name="Lander E."/>
            <person name="Langley C.H."/>
            <person name="Lapoint R."/>
            <person name="Lazzaro B.P."/>
            <person name="Lee S.J."/>
            <person name="Levesque L."/>
            <person name="Li R."/>
            <person name="Lin C.F."/>
            <person name="Lin M.F."/>
            <person name="Lindblad-Toh K."/>
            <person name="Llopart A."/>
            <person name="Long M."/>
            <person name="Low L."/>
            <person name="Lozovsky E."/>
            <person name="Lu J."/>
            <person name="Luo M."/>
            <person name="Machado C.A."/>
            <person name="Makalowski W."/>
            <person name="Marzo M."/>
            <person name="Matsuda M."/>
            <person name="Matzkin L."/>
            <person name="McAllister B."/>
            <person name="McBride C.S."/>
            <person name="McKernan B."/>
            <person name="McKernan K."/>
            <person name="Mendez-Lago M."/>
            <person name="Minx P."/>
            <person name="Mollenhauer M.U."/>
            <person name="Montooth K."/>
            <person name="Mount S.M."/>
            <person name="Mu X."/>
            <person name="Myers E."/>
            <person name="Negre B."/>
            <person name="Newfeld S."/>
            <person name="Nielsen R."/>
            <person name="Noor M.A."/>
            <person name="O'Grady P."/>
            <person name="Pachter L."/>
            <person name="Papaceit M."/>
            <person name="Parisi M.J."/>
            <person name="Parisi M."/>
            <person name="Parts L."/>
            <person name="Pedersen J.S."/>
            <person name="Pesole G."/>
            <person name="Phillippy A.M."/>
            <person name="Ponting C.P."/>
            <person name="Pop M."/>
            <person name="Porcelli D."/>
            <person name="Powell J.R."/>
            <person name="Prohaska S."/>
            <person name="Pruitt K."/>
            <person name="Puig M."/>
            <person name="Quesneville H."/>
            <person name="Ram K.R."/>
            <person name="Rand D."/>
            <person name="Rasmussen M.D."/>
            <person name="Reed L.K."/>
            <person name="Reenan R."/>
            <person name="Reily A."/>
            <person name="Remington K.A."/>
            <person name="Rieger T.T."/>
            <person name="Ritchie M.G."/>
            <person name="Robin C."/>
            <person name="Rogers Y.H."/>
            <person name="Rohde C."/>
            <person name="Rozas J."/>
            <person name="Rubenfield M.J."/>
            <person name="Ruiz A."/>
            <person name="Russo S."/>
            <person name="Salzberg S.L."/>
            <person name="Sanchez-Gracia A."/>
            <person name="Saranga D.J."/>
            <person name="Sato H."/>
            <person name="Schaeffer S.W."/>
            <person name="Schatz M.C."/>
            <person name="Schlenke T."/>
            <person name="Schwartz R."/>
            <person name="Segarra C."/>
            <person name="Singh R.S."/>
            <person name="Sirot L."/>
            <person name="Sirota M."/>
            <person name="Sisneros N.B."/>
            <person name="Smith C.D."/>
            <person name="Smith T.F."/>
            <person name="Spieth J."/>
            <person name="Stage D.E."/>
            <person name="Stark A."/>
            <person name="Stephan W."/>
            <person name="Strausberg R.L."/>
            <person name="Strempel S."/>
            <person name="Sturgill D."/>
            <person name="Sutton G."/>
            <person name="Sutton G.G."/>
            <person name="Tao W."/>
            <person name="Teichmann S."/>
            <person name="Tobari Y.N."/>
            <person name="Tomimura Y."/>
            <person name="Tsolas J.M."/>
            <person name="Valente V.L."/>
            <person name="Venter E."/>
            <person name="Venter J.C."/>
            <person name="Vicario S."/>
            <person name="Vieira F.G."/>
            <person name="Vilella A.J."/>
            <person name="Villasante A."/>
            <person name="Walenz B."/>
            <person name="Wang J."/>
            <person name="Wasserman M."/>
            <person name="Watts T."/>
            <person name="Wilson D."/>
            <person name="Wilson R.K."/>
            <person name="Wing R.A."/>
            <person name="Wolfner M.F."/>
            <person name="Wong A."/>
            <person name="Wong G.K."/>
            <person name="Wu C.I."/>
            <person name="Wu G."/>
            <person name="Yamamoto D."/>
            <person name="Yang H.P."/>
            <person name="Yang S.P."/>
            <person name="Yorke J.A."/>
            <person name="Yoshida K."/>
            <person name="Zdobnov E."/>
            <person name="Zhang P."/>
            <person name="Zhang Y."/>
            <person name="Zimin A.V."/>
            <person name="Baldwin J."/>
            <person name="Abdouelleil A."/>
            <person name="Abdulkadir J."/>
            <person name="Abebe A."/>
            <person name="Abera B."/>
            <person name="Abreu J."/>
            <person name="Acer S.C."/>
            <person name="Aftuck L."/>
            <person name="Alexander A."/>
            <person name="An P."/>
            <person name="Anderson E."/>
            <person name="Anderson S."/>
            <person name="Arachi H."/>
            <person name="Azer M."/>
            <person name="Bachantsang P."/>
            <person name="Barry A."/>
            <person name="Bayul T."/>
            <person name="Berlin A."/>
            <person name="Bessette D."/>
            <person name="Bloom T."/>
            <person name="Blye J."/>
            <person name="Boguslavskiy L."/>
            <person name="Bonnet C."/>
            <person name="Boukhgalter B."/>
            <person name="Bourzgui I."/>
            <person name="Brown A."/>
            <person name="Cahill P."/>
            <person name="Channer S."/>
            <person name="Cheshatsang Y."/>
            <person name="Chuda L."/>
            <person name="Citroen M."/>
            <person name="Collymore A."/>
            <person name="Cooke P."/>
            <person name="Costello M."/>
            <person name="D'Aco K."/>
            <person name="Daza R."/>
            <person name="De Haan G."/>
            <person name="DeGray S."/>
            <person name="DeMaso C."/>
            <person name="Dhargay N."/>
            <person name="Dooley K."/>
            <person name="Dooley E."/>
            <person name="Doricent M."/>
            <person name="Dorje P."/>
            <person name="Dorjee K."/>
            <person name="Dupes A."/>
            <person name="Elong R."/>
            <person name="Falk J."/>
            <person name="Farina A."/>
            <person name="Faro S."/>
            <person name="Ferguson D."/>
            <person name="Fisher S."/>
            <person name="Foley C.D."/>
            <person name="Franke A."/>
            <person name="Friedrich D."/>
            <person name="Gadbois L."/>
            <person name="Gearin G."/>
            <person name="Gearin C.R."/>
            <person name="Giannoukos G."/>
            <person name="Goode T."/>
            <person name="Graham J."/>
            <person name="Grandbois E."/>
            <person name="Grewal S."/>
            <person name="Gyaltsen K."/>
            <person name="Hafez N."/>
            <person name="Hagos B."/>
            <person name="Hall J."/>
            <person name="Henson C."/>
            <person name="Hollinger A."/>
            <person name="Honan T."/>
            <person name="Huard M.D."/>
            <person name="Hughes L."/>
            <person name="Hurhula B."/>
            <person name="Husby M.E."/>
            <person name="Kamat A."/>
            <person name="Kanga B."/>
            <person name="Kashin S."/>
            <person name="Khazanovich D."/>
            <person name="Kisner P."/>
            <person name="Lance K."/>
            <person name="Lara M."/>
            <person name="Lee W."/>
            <person name="Lennon N."/>
            <person name="Letendre F."/>
            <person name="LeVine R."/>
            <person name="Lipovsky A."/>
            <person name="Liu X."/>
            <person name="Liu J."/>
            <person name="Liu S."/>
            <person name="Lokyitsang T."/>
            <person name="Lokyitsang Y."/>
            <person name="Lubonja R."/>
            <person name="Lui A."/>
            <person name="MacDonald P."/>
            <person name="Magnisalis V."/>
            <person name="Maru K."/>
            <person name="Matthews C."/>
            <person name="McCusker W."/>
            <person name="McDonough S."/>
            <person name="Mehta T."/>
            <person name="Meldrim J."/>
            <person name="Meneus L."/>
            <person name="Mihai O."/>
            <person name="Mihalev A."/>
            <person name="Mihova T."/>
            <person name="Mittelman R."/>
            <person name="Mlenga V."/>
            <person name="Montmayeur A."/>
            <person name="Mulrain L."/>
            <person name="Navidi A."/>
            <person name="Naylor J."/>
            <person name="Negash T."/>
            <person name="Nguyen T."/>
            <person name="Nguyen N."/>
            <person name="Nicol R."/>
            <person name="Norbu C."/>
            <person name="Norbu N."/>
            <person name="Novod N."/>
            <person name="O'Neill B."/>
            <person name="Osman S."/>
            <person name="Markiewicz E."/>
            <person name="Oyono O.L."/>
            <person name="Patti C."/>
            <person name="Phunkhang P."/>
            <person name="Pierre F."/>
            <person name="Priest M."/>
            <person name="Raghuraman S."/>
            <person name="Rege F."/>
            <person name="Reyes R."/>
            <person name="Rise C."/>
            <person name="Rogov P."/>
            <person name="Ross K."/>
            <person name="Ryan E."/>
            <person name="Settipalli S."/>
            <person name="Shea T."/>
            <person name="Sherpa N."/>
            <person name="Shi L."/>
            <person name="Shih D."/>
            <person name="Sparrow T."/>
            <person name="Spaulding J."/>
            <person name="Stalker J."/>
            <person name="Stange-Thomann N."/>
            <person name="Stavropoulos S."/>
            <person name="Stone C."/>
            <person name="Strader C."/>
            <person name="Tesfaye S."/>
            <person name="Thomson T."/>
            <person name="Thoulutsang Y."/>
            <person name="Thoulutsang D."/>
            <person name="Topham K."/>
            <person name="Topping I."/>
            <person name="Tsamla T."/>
            <person name="Vassiliev H."/>
            <person name="Vo A."/>
            <person name="Wangchuk T."/>
            <person name="Wangdi T."/>
            <person name="Weiand M."/>
            <person name="Wilkinson J."/>
            <person name="Wilson A."/>
            <person name="Yadav S."/>
            <person name="Young G."/>
            <person name="Yu Q."/>
            <person name="Zembek L."/>
            <person name="Zhong D."/>
            <person name="Zimmer A."/>
            <person name="Zwirko Z."/>
            <person name="Jaffe D.B."/>
            <person name="Alvarez P."/>
            <person name="Brockman W."/>
            <person name="Butler J."/>
            <person name="Chin C."/>
            <person name="Gnerre S."/>
            <person name="Grabherr M."/>
            <person name="Kleber M."/>
            <person name="Mauceli E."/>
            <person name="MacCallum I."/>
        </authorList>
    </citation>
    <scope>NUCLEOTIDE SEQUENCE [LARGE SCALE GENOMIC DNA]</scope>
    <source>
        <strain evidence="3">Tucson 15081-1352.22</strain>
    </source>
</reference>
<feature type="compositionally biased region" description="Polar residues" evidence="1">
    <location>
        <begin position="23"/>
        <end position="40"/>
    </location>
</feature>
<dbReference type="EMBL" id="CH933806">
    <property type="protein sequence ID" value="EDW13869.1"/>
    <property type="molecule type" value="Genomic_DNA"/>
</dbReference>
<sequence length="239" mass="26437">MNSKETKSDESCTQSCEDVNCCNNTTPEDSPEPQSAQPETEASDDAREEPPIRVRDMINLYNFATQKNQELAHAKSIYFGGNRSATSMDLNDLELAQQQQQQQQAEQECCDGTCLKIPGMEGTGMGHAGGSSSRIHSKKPGNFRVTTANDQTSLRQSPQTDAQSGASVEKSYQSKTTIRRTEQGVRIIIDIFFDKNESDIDIVGSRVETDIPESRILADFQQHSLATRSSQQVKQQPNV</sequence>
<proteinExistence type="predicted"/>
<evidence type="ECO:0000313" key="2">
    <source>
        <dbReference type="EMBL" id="EDW13869.1"/>
    </source>
</evidence>
<name>B4KDN5_DROMO</name>
<evidence type="ECO:0000313" key="3">
    <source>
        <dbReference type="Proteomes" id="UP000009192"/>
    </source>
</evidence>
<dbReference type="PhylomeDB" id="B4KDN5"/>
<evidence type="ECO:0000256" key="1">
    <source>
        <dbReference type="SAM" id="MobiDB-lite"/>
    </source>
</evidence>
<protein>
    <submittedName>
        <fullName evidence="2">Uncharacterized protein</fullName>
    </submittedName>
</protein>
<dbReference type="AlphaFoldDB" id="B4KDN5"/>
<dbReference type="HOGENOM" id="CLU_088715_0_0_1"/>
<dbReference type="Proteomes" id="UP000009192">
    <property type="component" value="Unassembled WGS sequence"/>
</dbReference>
<keyword evidence="3" id="KW-1185">Reference proteome</keyword>
<gene>
    <name evidence="2" type="primary">Dmoj\GI23648</name>
    <name evidence="2" type="ORF">Dmoj_GI23648</name>
</gene>